<dbReference type="Pfam" id="PF00483">
    <property type="entry name" value="NTP_transferase"/>
    <property type="match status" value="1"/>
</dbReference>
<name>A0A0D8HKB4_9ACTN</name>
<protein>
    <submittedName>
        <fullName evidence="2">Glucose-1-phosphate thymidylyltransferase</fullName>
        <ecNumber evidence="2">2.7.7.24</ecNumber>
    </submittedName>
</protein>
<dbReference type="NCBIfam" id="TIGR01208">
    <property type="entry name" value="rmlA_long"/>
    <property type="match status" value="1"/>
</dbReference>
<proteinExistence type="predicted"/>
<keyword evidence="2" id="KW-0808">Transferase</keyword>
<dbReference type="EC" id="2.7.7.24" evidence="2"/>
<dbReference type="GO" id="GO:0008879">
    <property type="term" value="F:glucose-1-phosphate thymidylyltransferase activity"/>
    <property type="evidence" value="ECO:0007669"/>
    <property type="project" value="UniProtKB-EC"/>
</dbReference>
<evidence type="ECO:0000259" key="1">
    <source>
        <dbReference type="Pfam" id="PF00483"/>
    </source>
</evidence>
<dbReference type="Gene3D" id="3.90.550.10">
    <property type="entry name" value="Spore Coat Polysaccharide Biosynthesis Protein SpsA, Chain A"/>
    <property type="match status" value="1"/>
</dbReference>
<sequence>MTTLKGLVLAGGTGTRLRPITHTSAKQLVPLANKPILFYALESLAEAGVVEVGMIVGETRKEVMAAVGDGSDFGLKVTYIPQEQPLGLAHCVMIAKEFLGDSPFVMFLGDNLIKDGIVEFANSFREREPGVCAEILLARVPDPHRFGVAILDDDGHVKGLVEKPKVPPSDLALVGVYFFDTSVHKAVESIMPSARGELEITDAIQYLIDSGARVSSKQISGYWKDLGQPEALLEGNRLVLEDIEANTMGVVDELSVVEGRVIIEKGATILRSRLRGPAIIGRGSVLKDCFIGPFTSIGEDCLIEATEIENSILLAGTTVDGIQSLEGSVLGKQVTVRRRQARPIANRLVVGDHSIVEIA</sequence>
<keyword evidence="3" id="KW-1185">Reference proteome</keyword>
<dbReference type="CDD" id="cd04189">
    <property type="entry name" value="G1P_TT_long"/>
    <property type="match status" value="1"/>
</dbReference>
<gene>
    <name evidence="2" type="primary">rmlA</name>
    <name evidence="2" type="ORF">AXFE_07410</name>
</gene>
<dbReference type="InterPro" id="IPR005908">
    <property type="entry name" value="G1P_thy_trans_l"/>
</dbReference>
<dbReference type="InterPro" id="IPR029044">
    <property type="entry name" value="Nucleotide-diphossugar_trans"/>
</dbReference>
<dbReference type="PANTHER" id="PTHR42883">
    <property type="entry name" value="GLUCOSE-1-PHOSPHATE THYMIDYLTRANSFERASE"/>
    <property type="match status" value="1"/>
</dbReference>
<comment type="caution">
    <text evidence="2">The sequence shown here is derived from an EMBL/GenBank/DDBJ whole genome shotgun (WGS) entry which is preliminary data.</text>
</comment>
<dbReference type="STRING" id="1280514.AXFE_07410"/>
<dbReference type="SUPFAM" id="SSF53448">
    <property type="entry name" value="Nucleotide-diphospho-sugar transferases"/>
    <property type="match status" value="1"/>
</dbReference>
<organism evidence="2 3">
    <name type="scientific">Acidithrix ferrooxidans</name>
    <dbReference type="NCBI Taxonomy" id="1280514"/>
    <lineage>
        <taxon>Bacteria</taxon>
        <taxon>Bacillati</taxon>
        <taxon>Actinomycetota</taxon>
        <taxon>Acidimicrobiia</taxon>
        <taxon>Acidimicrobiales</taxon>
        <taxon>Acidimicrobiaceae</taxon>
        <taxon>Acidithrix</taxon>
    </lineage>
</organism>
<dbReference type="OrthoDB" id="9803871at2"/>
<dbReference type="Gene3D" id="2.160.10.10">
    <property type="entry name" value="Hexapeptide repeat proteins"/>
    <property type="match status" value="1"/>
</dbReference>
<dbReference type="RefSeq" id="WP_052604509.1">
    <property type="nucleotide sequence ID" value="NZ_JXYS01000018.1"/>
</dbReference>
<dbReference type="PANTHER" id="PTHR42883:SF2">
    <property type="entry name" value="THYMIDYLYLTRANSFERASE"/>
    <property type="match status" value="1"/>
</dbReference>
<keyword evidence="2" id="KW-0548">Nucleotidyltransferase</keyword>
<accession>A0A0D8HKB4</accession>
<evidence type="ECO:0000313" key="2">
    <source>
        <dbReference type="EMBL" id="KJF18353.1"/>
    </source>
</evidence>
<dbReference type="AlphaFoldDB" id="A0A0D8HKB4"/>
<dbReference type="Proteomes" id="UP000032360">
    <property type="component" value="Unassembled WGS sequence"/>
</dbReference>
<feature type="domain" description="Nucleotidyl transferase" evidence="1">
    <location>
        <begin position="5"/>
        <end position="240"/>
    </location>
</feature>
<dbReference type="EMBL" id="JXYS01000018">
    <property type="protein sequence ID" value="KJF18353.1"/>
    <property type="molecule type" value="Genomic_DNA"/>
</dbReference>
<dbReference type="PATRIC" id="fig|1280514.3.peg.987"/>
<reference evidence="2 3" key="1">
    <citation type="submission" date="2015-01" db="EMBL/GenBank/DDBJ databases">
        <title>Draft genome of the acidophilic iron oxidizer Acidithrix ferrooxidans strain Py-F3.</title>
        <authorList>
            <person name="Poehlein A."/>
            <person name="Eisen S."/>
            <person name="Schloemann M."/>
            <person name="Johnson B.D."/>
            <person name="Daniel R."/>
            <person name="Muehling M."/>
        </authorList>
    </citation>
    <scope>NUCLEOTIDE SEQUENCE [LARGE SCALE GENOMIC DNA]</scope>
    <source>
        <strain evidence="2 3">Py-F3</strain>
    </source>
</reference>
<evidence type="ECO:0000313" key="3">
    <source>
        <dbReference type="Proteomes" id="UP000032360"/>
    </source>
</evidence>
<dbReference type="InterPro" id="IPR005835">
    <property type="entry name" value="NTP_transferase_dom"/>
</dbReference>